<reference evidence="2" key="1">
    <citation type="submission" date="2021-01" db="EMBL/GenBank/DDBJ databases">
        <authorList>
            <person name="Kaushik A."/>
        </authorList>
    </citation>
    <scope>NUCLEOTIDE SEQUENCE</scope>
    <source>
        <strain evidence="2">Type strain: AG8-Rh-89/</strain>
    </source>
</reference>
<sequence length="368" mass="40641">MAHDSEFNSNPFRRTESQIETAQAHSISTYSYPQATTIPTDRFPRSSRRGQGAAQNASLTNHSSDRSPNGSAQLHPDTPLPSANSKVPTIHSQGYSIGQECNDQVPTSGRGQRKSRTRNATYERSVPVDNISTTPTYTLAEQMAKEKSGSDRSAREEIPLKGTLYDPIMHYEPPTPPQSPQMLPAPSGSSIFPKPLSNVCSYPNPVLPSSNHRYPSGSLLSFGPITPESLDRWKAAGNWHMLVTLPTLSPPSSERTPKGSPEMEPNVVNLSTIHGSGAGDSAPSQPYGYSFKPEYDIVDVAAIYNSAEIEMLYEPQPKFSRVTLAAFSISRVDKYRLNRFEKPSRRSTRNSFEELSMHPETELDELRD</sequence>
<dbReference type="Proteomes" id="UP000663850">
    <property type="component" value="Unassembled WGS sequence"/>
</dbReference>
<organism evidence="2 3">
    <name type="scientific">Rhizoctonia solani</name>
    <dbReference type="NCBI Taxonomy" id="456999"/>
    <lineage>
        <taxon>Eukaryota</taxon>
        <taxon>Fungi</taxon>
        <taxon>Dikarya</taxon>
        <taxon>Basidiomycota</taxon>
        <taxon>Agaricomycotina</taxon>
        <taxon>Agaricomycetes</taxon>
        <taxon>Cantharellales</taxon>
        <taxon>Ceratobasidiaceae</taxon>
        <taxon>Rhizoctonia</taxon>
    </lineage>
</organism>
<evidence type="ECO:0008006" key="4">
    <source>
        <dbReference type="Google" id="ProtNLM"/>
    </source>
</evidence>
<feature type="region of interest" description="Disordered" evidence="1">
    <location>
        <begin position="1"/>
        <end position="121"/>
    </location>
</feature>
<accession>A0A8H3BC16</accession>
<protein>
    <recommendedName>
        <fullName evidence="4">Velvet domain-containing protein</fullName>
    </recommendedName>
</protein>
<feature type="compositionally biased region" description="Polar residues" evidence="1">
    <location>
        <begin position="81"/>
        <end position="110"/>
    </location>
</feature>
<comment type="caution">
    <text evidence="2">The sequence shown here is derived from an EMBL/GenBank/DDBJ whole genome shotgun (WGS) entry which is preliminary data.</text>
</comment>
<evidence type="ECO:0000313" key="3">
    <source>
        <dbReference type="Proteomes" id="UP000663850"/>
    </source>
</evidence>
<gene>
    <name evidence="2" type="ORF">RDB_LOCUS42998</name>
</gene>
<dbReference type="AlphaFoldDB" id="A0A8H3BC16"/>
<evidence type="ECO:0000256" key="1">
    <source>
        <dbReference type="SAM" id="MobiDB-lite"/>
    </source>
</evidence>
<dbReference type="EMBL" id="CAJMWZ010002317">
    <property type="protein sequence ID" value="CAE6452988.1"/>
    <property type="molecule type" value="Genomic_DNA"/>
</dbReference>
<name>A0A8H3BC16_9AGAM</name>
<feature type="compositionally biased region" description="Polar residues" evidence="1">
    <location>
        <begin position="53"/>
        <end position="72"/>
    </location>
</feature>
<proteinExistence type="predicted"/>
<evidence type="ECO:0000313" key="2">
    <source>
        <dbReference type="EMBL" id="CAE6452988.1"/>
    </source>
</evidence>
<feature type="compositionally biased region" description="Basic and acidic residues" evidence="1">
    <location>
        <begin position="351"/>
        <end position="368"/>
    </location>
</feature>
<feature type="region of interest" description="Disordered" evidence="1">
    <location>
        <begin position="342"/>
        <end position="368"/>
    </location>
</feature>
<feature type="compositionally biased region" description="Polar residues" evidence="1">
    <location>
        <begin position="7"/>
        <end position="39"/>
    </location>
</feature>